<gene>
    <name evidence="2" type="ORF">EIP91_001393</name>
</gene>
<evidence type="ECO:0000313" key="2">
    <source>
        <dbReference type="EMBL" id="TCD66402.1"/>
    </source>
</evidence>
<reference evidence="2 3" key="1">
    <citation type="submission" date="2018-11" db="EMBL/GenBank/DDBJ databases">
        <title>Genome assembly of Steccherinum ochraceum LE-BIN_3174, the white-rot fungus of the Steccherinaceae family (The Residual Polyporoid clade, Polyporales, Basidiomycota).</title>
        <authorList>
            <person name="Fedorova T.V."/>
            <person name="Glazunova O.A."/>
            <person name="Landesman E.O."/>
            <person name="Moiseenko K.V."/>
            <person name="Psurtseva N.V."/>
            <person name="Savinova O.S."/>
            <person name="Shakhova N.V."/>
            <person name="Tyazhelova T.V."/>
            <person name="Vasina D.V."/>
        </authorList>
    </citation>
    <scope>NUCLEOTIDE SEQUENCE [LARGE SCALE GENOMIC DNA]</scope>
    <source>
        <strain evidence="2 3">LE-BIN_3174</strain>
    </source>
</reference>
<proteinExistence type="predicted"/>
<dbReference type="Proteomes" id="UP000292702">
    <property type="component" value="Unassembled WGS sequence"/>
</dbReference>
<evidence type="ECO:0000313" key="3">
    <source>
        <dbReference type="Proteomes" id="UP000292702"/>
    </source>
</evidence>
<name>A0A4R0RGP7_9APHY</name>
<protein>
    <submittedName>
        <fullName evidence="2">Uncharacterized protein</fullName>
    </submittedName>
</protein>
<accession>A0A4R0RGP7</accession>
<feature type="compositionally biased region" description="Basic and acidic residues" evidence="1">
    <location>
        <begin position="15"/>
        <end position="32"/>
    </location>
</feature>
<dbReference type="EMBL" id="RWJN01000136">
    <property type="protein sequence ID" value="TCD66402.1"/>
    <property type="molecule type" value="Genomic_DNA"/>
</dbReference>
<organism evidence="2 3">
    <name type="scientific">Steccherinum ochraceum</name>
    <dbReference type="NCBI Taxonomy" id="92696"/>
    <lineage>
        <taxon>Eukaryota</taxon>
        <taxon>Fungi</taxon>
        <taxon>Dikarya</taxon>
        <taxon>Basidiomycota</taxon>
        <taxon>Agaricomycotina</taxon>
        <taxon>Agaricomycetes</taxon>
        <taxon>Polyporales</taxon>
        <taxon>Steccherinaceae</taxon>
        <taxon>Steccherinum</taxon>
    </lineage>
</organism>
<dbReference type="AlphaFoldDB" id="A0A4R0RGP7"/>
<feature type="region of interest" description="Disordered" evidence="1">
    <location>
        <begin position="1"/>
        <end position="42"/>
    </location>
</feature>
<dbReference type="OrthoDB" id="3261831at2759"/>
<comment type="caution">
    <text evidence="2">The sequence shown here is derived from an EMBL/GenBank/DDBJ whole genome shotgun (WGS) entry which is preliminary data.</text>
</comment>
<feature type="region of interest" description="Disordered" evidence="1">
    <location>
        <begin position="74"/>
        <end position="100"/>
    </location>
</feature>
<feature type="compositionally biased region" description="Polar residues" evidence="1">
    <location>
        <begin position="1"/>
        <end position="12"/>
    </location>
</feature>
<sequence length="251" mass="28515">MSFYSSYTPGRPTSSRRDRDSTANYRDVDTRSVHPPKGSMLFTQTDVLSSPILLPPPISQPSSPYIRRAGPESLFYRSPEPRSSRSPETAVQRRSMSPLNMPLPPSLPAMMQRLHVAPTFREPVPKGYSLDERDRVCFTSRNQPGILVSDCIRTNYNNVDNGHIVVKCFEPYVRIPWALMWPGYNAGEVQEIELRGDARTYPHHKKWALGSIGGANIRLDQIWLVAFGMSDAEHHLWIPEFEVTTTNLPYT</sequence>
<evidence type="ECO:0000256" key="1">
    <source>
        <dbReference type="SAM" id="MobiDB-lite"/>
    </source>
</evidence>
<keyword evidence="3" id="KW-1185">Reference proteome</keyword>